<dbReference type="Pfam" id="PF01841">
    <property type="entry name" value="Transglut_core"/>
    <property type="match status" value="1"/>
</dbReference>
<evidence type="ECO:0000256" key="1">
    <source>
        <dbReference type="SAM" id="MobiDB-lite"/>
    </source>
</evidence>
<feature type="transmembrane region" description="Helical" evidence="2">
    <location>
        <begin position="614"/>
        <end position="633"/>
    </location>
</feature>
<feature type="transmembrane region" description="Helical" evidence="2">
    <location>
        <begin position="423"/>
        <end position="441"/>
    </location>
</feature>
<feature type="region of interest" description="Disordered" evidence="1">
    <location>
        <begin position="1199"/>
        <end position="1270"/>
    </location>
</feature>
<gene>
    <name evidence="4" type="ORF">JS528_10205</name>
</gene>
<organism evidence="4 5">
    <name type="scientific">Bifidobacterium santillanense</name>
    <dbReference type="NCBI Taxonomy" id="2809028"/>
    <lineage>
        <taxon>Bacteria</taxon>
        <taxon>Bacillati</taxon>
        <taxon>Actinomycetota</taxon>
        <taxon>Actinomycetes</taxon>
        <taxon>Bifidobacteriales</taxon>
        <taxon>Bifidobacteriaceae</taxon>
        <taxon>Bifidobacterium</taxon>
    </lineage>
</organism>
<reference evidence="4 5" key="1">
    <citation type="journal article" date="2021" name="Environ. Microbiol.">
        <title>Genetic insights into the dark matter of the mammalian gut microbiota through targeted genome reconstruction.</title>
        <authorList>
            <person name="Lugli G.A."/>
            <person name="Alessandri G."/>
            <person name="Milani C."/>
            <person name="Viappiani A."/>
            <person name="Fontana F."/>
            <person name="Tarracchini C."/>
            <person name="Mancabelli L."/>
            <person name="Argentini C."/>
            <person name="Ruiz L."/>
            <person name="Margolles A."/>
            <person name="van Sinderen D."/>
            <person name="Turroni F."/>
            <person name="Ventura M."/>
        </authorList>
    </citation>
    <scope>NUCLEOTIDE SEQUENCE [LARGE SCALE GENOMIC DNA]</scope>
    <source>
        <strain evidence="4 5">MA2</strain>
    </source>
</reference>
<keyword evidence="2" id="KW-0472">Membrane</keyword>
<evidence type="ECO:0000256" key="2">
    <source>
        <dbReference type="SAM" id="Phobius"/>
    </source>
</evidence>
<feature type="domain" description="Transglutaminase-like" evidence="3">
    <location>
        <begin position="1126"/>
        <end position="1197"/>
    </location>
</feature>
<keyword evidence="2" id="KW-1133">Transmembrane helix</keyword>
<name>A0ABS5URT2_9BIFI</name>
<dbReference type="RefSeq" id="WP_214358938.1">
    <property type="nucleotide sequence ID" value="NZ_JAFEJS010000013.1"/>
</dbReference>
<dbReference type="PANTHER" id="PTHR42736:SF1">
    <property type="entry name" value="PROTEIN-GLUTAMINE GAMMA-GLUTAMYLTRANSFERASE"/>
    <property type="match status" value="1"/>
</dbReference>
<feature type="transmembrane region" description="Helical" evidence="2">
    <location>
        <begin position="471"/>
        <end position="492"/>
    </location>
</feature>
<feature type="transmembrane region" description="Helical" evidence="2">
    <location>
        <begin position="21"/>
        <end position="43"/>
    </location>
</feature>
<feature type="region of interest" description="Disordered" evidence="1">
    <location>
        <begin position="348"/>
        <end position="382"/>
    </location>
</feature>
<comment type="caution">
    <text evidence="4">The sequence shown here is derived from an EMBL/GenBank/DDBJ whole genome shotgun (WGS) entry which is preliminary data.</text>
</comment>
<dbReference type="InterPro" id="IPR002931">
    <property type="entry name" value="Transglutaminase-like"/>
</dbReference>
<dbReference type="Proteomes" id="UP000773064">
    <property type="component" value="Unassembled WGS sequence"/>
</dbReference>
<feature type="transmembrane region" description="Helical" evidence="2">
    <location>
        <begin position="49"/>
        <end position="73"/>
    </location>
</feature>
<dbReference type="EMBL" id="JAFEJS010000013">
    <property type="protein sequence ID" value="MBT1173700.1"/>
    <property type="molecule type" value="Genomic_DNA"/>
</dbReference>
<keyword evidence="2" id="KW-0812">Transmembrane</keyword>
<feature type="transmembrane region" description="Helical" evidence="2">
    <location>
        <begin position="588"/>
        <end position="605"/>
    </location>
</feature>
<dbReference type="PANTHER" id="PTHR42736">
    <property type="entry name" value="PROTEIN-GLUTAMINE GAMMA-GLUTAMYLTRANSFERASE"/>
    <property type="match status" value="1"/>
</dbReference>
<protein>
    <submittedName>
        <fullName evidence="4">DUF58 domain-containing protein</fullName>
    </submittedName>
</protein>
<evidence type="ECO:0000259" key="3">
    <source>
        <dbReference type="SMART" id="SM00460"/>
    </source>
</evidence>
<dbReference type="Gene3D" id="3.10.620.30">
    <property type="match status" value="1"/>
</dbReference>
<dbReference type="SMART" id="SM00460">
    <property type="entry name" value="TGc"/>
    <property type="match status" value="1"/>
</dbReference>
<dbReference type="InterPro" id="IPR052901">
    <property type="entry name" value="Bact_TGase-like"/>
</dbReference>
<accession>A0ABS5URT2</accession>
<dbReference type="InterPro" id="IPR038765">
    <property type="entry name" value="Papain-like_cys_pep_sf"/>
</dbReference>
<feature type="compositionally biased region" description="Basic and acidic residues" evidence="1">
    <location>
        <begin position="1249"/>
        <end position="1258"/>
    </location>
</feature>
<sequence length="1436" mass="151620">MRWRNTRPRRRGPVRFRRRGLIRPTLPCLLLVAVGAVVCYMGLLLDERTLMAATVALAAMIVVSFATLLLQWFRGVPATERTMTPQYERLDQHGAVVDRIVGDPPDRRGLYRLHGVVVGWRSPFGLFAASRVEDRPGETLVLPEGDDRASVDAARAAGKRVAGTAQAEQMGSVRGYAPGDPIKLISWKHTARRGTLMTRETGRDERAVLVLALNSRCGDGADGGRMDRQVATILPFLDAVGHGEAGPRVVVTDGVSFHEGGSSARRFLAAVRDDGASAADGDVPSDAARAAAVSRFVRGRSGPVAVLVCDAGGSRGFRRALEASPASGHLRVLTPTRRAPERYVRTTVASPGTSASAGGAPAPGAVPNRGSGTSTRSDRARPRIRVAAASPVMLPAAVSSASLLVMFGVALKGLGGLVSTNGAWMWFAAALLGVAVIESNVPWRDLVRRGTSPERGSTGGTGRRMPRIRLALVRVGAYALLTVLATAILLVVRLRDLTGGWLFSRDQRGGAWNIVRFAVTGGFDSLNLQLPPLKVTVTGDVFLILVVAAAAIVIRCLLIARAAGPGMAILAVAALAADYSIVGHTAPWWAIIALAVAFPMGVWAVRPRRLRPPAALVAALVVAAVTVAGTPSAETLAYNVPLSIGEGGGMFSSNTVSPMIDLKRNIANGSDTVVLDYRSYRRMYLRMTTLDQFDGDTWGYDKSLALDAGLYGAGIQLGRNASDELSESQRRIDNPLSAYMRMLGYYGYDVANVNQNTLEQYMGYAKVRIATLKSRFLPMPGIYTDANGVGSDWLSYRDGSIYNRSGSTSEDTSYTASGVYLDPITSSSGFSELTAIENTIADLKQQNGVSETQLEQWLKEREALAVSGLGQIVDDTVYIHATVGSDGEVTGPDGWALGKVSMYRMDLSDPSSPAIQDNGMVLGGGSTSASGPVPSEITFNSTVTEQLGAGKDAVVYGFSSDGTSAVIAMPLVDVTSAAGREWKGSDGSTYTSIDGVSAWISMAGNALVSTMGMAGFQGASSSDAGANSMLDWITSAVKASDRRAHASRYTALPKTLPANVKAVIKQAQSAGVPIKGSGYDDQVRVMRWLVDYFTSKGNGFTYSFDAPDGDGRSNMEVINDFLDPDTGHAGYCQHYASALAVLARAMGVSTRIVLGYNAGADDDRTSDGYRSVRSRQLHAWVEAYLDGVGWVPFDVTPASEENGTLGDETASSSTSSSSSSDSSSATDTQSAQGQTTDSPSSSDSSSDAADARTDDAKTKTSSRTGKAGSSAADASVWGAAAAWFAALPVWGRAVVCAGGGLLLVALLVFAPRGVRWWRRRRCIGVAQASAAAPDDVGLRARAWRLAWEQIRREGRRRGVRWSDADTDAAIAARIVDSYAAATGAGGKKSGADTPKAIARVLRNASAAAFGGVPEPVGRLPHELRRLFRAPRHAGGR</sequence>
<feature type="compositionally biased region" description="Low complexity" evidence="1">
    <location>
        <begin position="1209"/>
        <end position="1248"/>
    </location>
</feature>
<evidence type="ECO:0000313" key="4">
    <source>
        <dbReference type="EMBL" id="MBT1173700.1"/>
    </source>
</evidence>
<feature type="transmembrane region" description="Helical" evidence="2">
    <location>
        <begin position="386"/>
        <end position="411"/>
    </location>
</feature>
<proteinExistence type="predicted"/>
<feature type="compositionally biased region" description="Low complexity" evidence="1">
    <location>
        <begin position="348"/>
        <end position="367"/>
    </location>
</feature>
<dbReference type="SUPFAM" id="SSF54001">
    <property type="entry name" value="Cysteine proteinases"/>
    <property type="match status" value="1"/>
</dbReference>
<evidence type="ECO:0000313" key="5">
    <source>
        <dbReference type="Proteomes" id="UP000773064"/>
    </source>
</evidence>
<dbReference type="Pfam" id="PF11992">
    <property type="entry name" value="TgpA_N"/>
    <property type="match status" value="1"/>
</dbReference>
<feature type="transmembrane region" description="Helical" evidence="2">
    <location>
        <begin position="1289"/>
        <end position="1310"/>
    </location>
</feature>
<keyword evidence="5" id="KW-1185">Reference proteome</keyword>
<dbReference type="InterPro" id="IPR021878">
    <property type="entry name" value="TgpA_N"/>
</dbReference>
<feature type="transmembrane region" description="Helical" evidence="2">
    <location>
        <begin position="565"/>
        <end position="582"/>
    </location>
</feature>
<feature type="transmembrane region" description="Helical" evidence="2">
    <location>
        <begin position="541"/>
        <end position="558"/>
    </location>
</feature>